<evidence type="ECO:0000313" key="2">
    <source>
        <dbReference type="Proteomes" id="UP001605989"/>
    </source>
</evidence>
<dbReference type="RefSeq" id="WP_162816249.1">
    <property type="nucleotide sequence ID" value="NZ_CP011940.1"/>
</dbReference>
<sequence>MKKEILIEEILSLTELLNKYTDAEAILYIVSRIDAVSYELEKEVKKNDAV</sequence>
<keyword evidence="2" id="KW-1185">Reference proteome</keyword>
<accession>A0ABW7DNN7</accession>
<reference evidence="1 2" key="1">
    <citation type="submission" date="2024-10" db="EMBL/GenBank/DDBJ databases">
        <authorList>
            <person name="Sang B.-I."/>
            <person name="Prabhaharan D."/>
        </authorList>
    </citation>
    <scope>NUCLEOTIDE SEQUENCE [LARGE SCALE GENOMIC DNA]</scope>
    <source>
        <strain evidence="1 2">MH</strain>
    </source>
</reference>
<evidence type="ECO:0000313" key="1">
    <source>
        <dbReference type="EMBL" id="MFG6271615.1"/>
    </source>
</evidence>
<comment type="caution">
    <text evidence="1">The sequence shown here is derived from an EMBL/GenBank/DDBJ whole genome shotgun (WGS) entry which is preliminary data.</text>
</comment>
<dbReference type="Proteomes" id="UP001605989">
    <property type="component" value="Unassembled WGS sequence"/>
</dbReference>
<gene>
    <name evidence="1" type="ORF">ACGTZG_00245</name>
</gene>
<protein>
    <submittedName>
        <fullName evidence="1">Uncharacterized protein</fullName>
    </submittedName>
</protein>
<proteinExistence type="predicted"/>
<dbReference type="EMBL" id="JBIEKR010000001">
    <property type="protein sequence ID" value="MFG6271615.1"/>
    <property type="molecule type" value="Genomic_DNA"/>
</dbReference>
<name>A0ABW7DNN7_9FIRM</name>
<organism evidence="1 2">
    <name type="scientific">Megasphaera hexanoica</name>
    <dbReference type="NCBI Taxonomy" id="1675036"/>
    <lineage>
        <taxon>Bacteria</taxon>
        <taxon>Bacillati</taxon>
        <taxon>Bacillota</taxon>
        <taxon>Negativicutes</taxon>
        <taxon>Veillonellales</taxon>
        <taxon>Veillonellaceae</taxon>
        <taxon>Megasphaera</taxon>
    </lineage>
</organism>